<feature type="domain" description="OB" evidence="13">
    <location>
        <begin position="185"/>
        <end position="270"/>
    </location>
</feature>
<feature type="domain" description="Replication factor-A protein 1 N-terminal" evidence="14">
    <location>
        <begin position="7"/>
        <end position="109"/>
    </location>
</feature>
<keyword evidence="8" id="KW-0498">Mitosis</keyword>
<dbReference type="CDD" id="cd04477">
    <property type="entry name" value="RPA1N"/>
    <property type="match status" value="1"/>
</dbReference>
<sequence>MSSKYKLTEGALQIIMNGGDVAEPTMQILGSKKILSNIADKERHRILLSDSRNTISFAMISTQINDRIGAGATQMYSVIKLKRYITSLINSIGKGDTRVLLILDMDLIASGDIVGQTIGTPVPLTDGETSVSQSSNNSISNKALNAYRGISFYKNSMGGDSANNSLSTTKVISPIASLSPFHNNWVIKARISNKTSIRTWSNERGEGKVFSFDLIDESGEIRCTAFKDLVDKFFDHLEVDKVYYISKGELKPTNKQFCTFSSEYEMTLSNESIIEESSDNNSVIPKVKYDFVSIDKVAAMESGTFVAETFDGSNNPVVLIKGAKIGEYGGGKSLSTIMNSHFKVNPDIAECYRLKGWYELEGSQVETQNISERGGIGALQTSWMTFKEVQDNELGHSYRGDYYQTMGTILLTRSDKLLYKACPTTDCNKKVIDMENGMYRCEKCNREYPNFKYRLLPNISTPPSRFAKILNPFESHLIERLHLPTFSPSVFAQVSTPKTDEKFKWTIDDISSLKPANIDEATISQHVMDQDPTMESLVQEKIDKFFNEKAIAPSPLNEHVKRVALITSPISKPQYSNNYSQTVLTLPPILPKHVEEVLKPYFTYTSPQQKSQFDENSSLYRKLFDFEEHSIHESVESSPALSTGLSPIQFSPEFNPSSPKRNFGSPIEMPELRDCNLSPIGRSPREARSACRL</sequence>
<evidence type="ECO:0000256" key="6">
    <source>
        <dbReference type="ARBA" id="ARBA00022723"/>
    </source>
</evidence>
<evidence type="ECO:0000256" key="2">
    <source>
        <dbReference type="ARBA" id="ARBA00010963"/>
    </source>
</evidence>
<dbReference type="GO" id="GO:0008270">
    <property type="term" value="F:zinc ion binding"/>
    <property type="evidence" value="ECO:0007669"/>
    <property type="project" value="UniProtKB-KW"/>
</dbReference>
<accession>A0A482VM11</accession>
<dbReference type="InterPro" id="IPR047192">
    <property type="entry name" value="Euk_RPA1_DBD_C"/>
</dbReference>
<dbReference type="GO" id="GO:0005737">
    <property type="term" value="C:cytoplasm"/>
    <property type="evidence" value="ECO:0007669"/>
    <property type="project" value="TreeGrafter"/>
</dbReference>
<reference evidence="15 16" key="1">
    <citation type="submission" date="2017-03" db="EMBL/GenBank/DDBJ databases">
        <title>Genome of the blue death feigning beetle - Asbolus verrucosus.</title>
        <authorList>
            <person name="Rider S.D."/>
        </authorList>
    </citation>
    <scope>NUCLEOTIDE SEQUENCE [LARGE SCALE GENOMIC DNA]</scope>
    <source>
        <strain evidence="15">Butters</strain>
        <tissue evidence="15">Head and leg muscle</tissue>
    </source>
</reference>
<evidence type="ECO:0000256" key="8">
    <source>
        <dbReference type="ARBA" id="ARBA00022776"/>
    </source>
</evidence>
<dbReference type="GO" id="GO:0006260">
    <property type="term" value="P:DNA replication"/>
    <property type="evidence" value="ECO:0007669"/>
    <property type="project" value="InterPro"/>
</dbReference>
<evidence type="ECO:0000313" key="16">
    <source>
        <dbReference type="Proteomes" id="UP000292052"/>
    </source>
</evidence>
<evidence type="ECO:0000256" key="12">
    <source>
        <dbReference type="SAM" id="MobiDB-lite"/>
    </source>
</evidence>
<dbReference type="Gene3D" id="2.40.50.140">
    <property type="entry name" value="Nucleic acid-binding proteins"/>
    <property type="match status" value="4"/>
</dbReference>
<keyword evidence="9" id="KW-0862">Zinc</keyword>
<evidence type="ECO:0000259" key="13">
    <source>
        <dbReference type="Pfam" id="PF01336"/>
    </source>
</evidence>
<comment type="caution">
    <text evidence="15">The sequence shown here is derived from an EMBL/GenBank/DDBJ whole genome shotgun (WGS) entry which is preliminary data.</text>
</comment>
<gene>
    <name evidence="15" type="ORF">BDFB_005037</name>
</gene>
<dbReference type="OrthoDB" id="1751331at2759"/>
<dbReference type="CDD" id="cd04475">
    <property type="entry name" value="RPA1_DBD_B"/>
    <property type="match status" value="1"/>
</dbReference>
<feature type="region of interest" description="Disordered" evidence="12">
    <location>
        <begin position="635"/>
        <end position="668"/>
    </location>
</feature>
<evidence type="ECO:0000256" key="7">
    <source>
        <dbReference type="ARBA" id="ARBA00022771"/>
    </source>
</evidence>
<dbReference type="SUPFAM" id="SSF50249">
    <property type="entry name" value="Nucleic acid-binding proteins"/>
    <property type="match status" value="4"/>
</dbReference>
<proteinExistence type="inferred from homology"/>
<protein>
    <recommendedName>
        <fullName evidence="4">Protein aurora borealis</fullName>
    </recommendedName>
    <alternativeName>
        <fullName evidence="3">Replication protein A 70 kDa DNA-binding subunit</fullName>
    </alternativeName>
</protein>
<dbReference type="STRING" id="1661398.A0A482VM11"/>
<dbReference type="EMBL" id="QDEB01088348">
    <property type="protein sequence ID" value="RZC33487.1"/>
    <property type="molecule type" value="Genomic_DNA"/>
</dbReference>
<dbReference type="GO" id="GO:0003677">
    <property type="term" value="F:DNA binding"/>
    <property type="evidence" value="ECO:0007669"/>
    <property type="project" value="UniProtKB-KW"/>
</dbReference>
<evidence type="ECO:0000256" key="9">
    <source>
        <dbReference type="ARBA" id="ARBA00022833"/>
    </source>
</evidence>
<keyword evidence="16" id="KW-1185">Reference proteome</keyword>
<name>A0A482VM11_ASBVE</name>
<dbReference type="InterPro" id="IPR012340">
    <property type="entry name" value="NA-bd_OB-fold"/>
</dbReference>
<dbReference type="InterPro" id="IPR007199">
    <property type="entry name" value="Rep_factor-A_N"/>
</dbReference>
<dbReference type="CDD" id="cd04476">
    <property type="entry name" value="RPA1_DBD_C"/>
    <property type="match status" value="1"/>
</dbReference>
<dbReference type="FunFam" id="2.40.50.140:FF:000041">
    <property type="entry name" value="Replication protein A subunit"/>
    <property type="match status" value="1"/>
</dbReference>
<evidence type="ECO:0000256" key="10">
    <source>
        <dbReference type="ARBA" id="ARBA00023125"/>
    </source>
</evidence>
<evidence type="ECO:0000256" key="3">
    <source>
        <dbReference type="ARBA" id="ARBA00019850"/>
    </source>
</evidence>
<dbReference type="InterPro" id="IPR004365">
    <property type="entry name" value="NA-bd_OB_tRNA"/>
</dbReference>
<dbReference type="PRINTS" id="PR02038">
    <property type="entry name" value="AURORABORA"/>
</dbReference>
<keyword evidence="10" id="KW-0238">DNA-binding</keyword>
<dbReference type="GO" id="GO:0060236">
    <property type="term" value="P:regulation of mitotic spindle organization"/>
    <property type="evidence" value="ECO:0007669"/>
    <property type="project" value="TreeGrafter"/>
</dbReference>
<keyword evidence="5" id="KW-0132">Cell division</keyword>
<feature type="non-terminal residue" evidence="15">
    <location>
        <position position="693"/>
    </location>
</feature>
<dbReference type="GO" id="GO:0007088">
    <property type="term" value="P:regulation of mitotic nuclear division"/>
    <property type="evidence" value="ECO:0007669"/>
    <property type="project" value="TreeGrafter"/>
</dbReference>
<dbReference type="Pfam" id="PF01336">
    <property type="entry name" value="tRNA_anti-codon"/>
    <property type="match status" value="1"/>
</dbReference>
<dbReference type="GO" id="GO:0019901">
    <property type="term" value="F:protein kinase binding"/>
    <property type="evidence" value="ECO:0007669"/>
    <property type="project" value="TreeGrafter"/>
</dbReference>
<dbReference type="Pfam" id="PF04057">
    <property type="entry name" value="Rep-A_N"/>
    <property type="match status" value="1"/>
</dbReference>
<keyword evidence="11" id="KW-0131">Cell cycle</keyword>
<dbReference type="GO" id="GO:0005634">
    <property type="term" value="C:nucleus"/>
    <property type="evidence" value="ECO:0007669"/>
    <property type="project" value="InterPro"/>
</dbReference>
<dbReference type="InterPro" id="IPR023252">
    <property type="entry name" value="Aurora_borealis_protein"/>
</dbReference>
<dbReference type="Pfam" id="PF15280">
    <property type="entry name" value="BORA_N"/>
    <property type="match status" value="2"/>
</dbReference>
<dbReference type="PANTHER" id="PTHR14728:SF2">
    <property type="entry name" value="PROTEIN AURORA BOREALIS"/>
    <property type="match status" value="1"/>
</dbReference>
<evidence type="ECO:0000259" key="14">
    <source>
        <dbReference type="Pfam" id="PF04057"/>
    </source>
</evidence>
<evidence type="ECO:0000256" key="11">
    <source>
        <dbReference type="ARBA" id="ARBA00023306"/>
    </source>
</evidence>
<dbReference type="CDD" id="cd04474">
    <property type="entry name" value="RPA1_DBD_A"/>
    <property type="match status" value="1"/>
</dbReference>
<evidence type="ECO:0000256" key="5">
    <source>
        <dbReference type="ARBA" id="ARBA00022618"/>
    </source>
</evidence>
<comment type="similarity">
    <text evidence="2">Belongs to the BORA family.</text>
</comment>
<dbReference type="Proteomes" id="UP000292052">
    <property type="component" value="Unassembled WGS sequence"/>
</dbReference>
<feature type="compositionally biased region" description="Polar residues" evidence="12">
    <location>
        <begin position="639"/>
        <end position="660"/>
    </location>
</feature>
<dbReference type="GO" id="GO:0051301">
    <property type="term" value="P:cell division"/>
    <property type="evidence" value="ECO:0007669"/>
    <property type="project" value="UniProtKB-KW"/>
</dbReference>
<organism evidence="15 16">
    <name type="scientific">Asbolus verrucosus</name>
    <name type="common">Desert ironclad beetle</name>
    <dbReference type="NCBI Taxonomy" id="1661398"/>
    <lineage>
        <taxon>Eukaryota</taxon>
        <taxon>Metazoa</taxon>
        <taxon>Ecdysozoa</taxon>
        <taxon>Arthropoda</taxon>
        <taxon>Hexapoda</taxon>
        <taxon>Insecta</taxon>
        <taxon>Pterygota</taxon>
        <taxon>Neoptera</taxon>
        <taxon>Endopterygota</taxon>
        <taxon>Coleoptera</taxon>
        <taxon>Polyphaga</taxon>
        <taxon>Cucujiformia</taxon>
        <taxon>Tenebrionidae</taxon>
        <taxon>Pimeliinae</taxon>
        <taxon>Asbolus</taxon>
    </lineage>
</organism>
<evidence type="ECO:0000313" key="15">
    <source>
        <dbReference type="EMBL" id="RZC33487.1"/>
    </source>
</evidence>
<keyword evidence="6" id="KW-0479">Metal-binding</keyword>
<comment type="similarity">
    <text evidence="1">Belongs to the replication factor A protein 1 family.</text>
</comment>
<dbReference type="AlphaFoldDB" id="A0A482VM11"/>
<dbReference type="PANTHER" id="PTHR14728">
    <property type="entry name" value="PROTEIN AURORA BOREALIS"/>
    <property type="match status" value="1"/>
</dbReference>
<keyword evidence="7" id="KW-0863">Zinc-finger</keyword>
<evidence type="ECO:0000256" key="4">
    <source>
        <dbReference type="ARBA" id="ARBA00020055"/>
    </source>
</evidence>
<evidence type="ECO:0000256" key="1">
    <source>
        <dbReference type="ARBA" id="ARBA00005690"/>
    </source>
</evidence>